<comment type="caution">
    <text evidence="1">The sequence shown here is derived from an EMBL/GenBank/DDBJ whole genome shotgun (WGS) entry which is preliminary data.</text>
</comment>
<reference evidence="1" key="1">
    <citation type="submission" date="2023-07" db="EMBL/GenBank/DDBJ databases">
        <title>Comparative genomics of clinical Stenotrophomonas maltophilia isolates reveals regions of diversity which correlate with colonization and persistence in vivo.</title>
        <authorList>
            <person name="Mcdaniel M.S."/>
            <person name="Swords W.E."/>
            <person name="Sumpter N.A."/>
            <person name="Lindgren N.R."/>
            <person name="Billiot C.E."/>
        </authorList>
    </citation>
    <scope>NUCLEOTIDE SEQUENCE</scope>
    <source>
        <strain evidence="1">Ism4</strain>
    </source>
</reference>
<dbReference type="EMBL" id="JAVSKO010000005">
    <property type="protein sequence ID" value="MDT3469097.1"/>
    <property type="molecule type" value="Genomic_DNA"/>
</dbReference>
<dbReference type="RefSeq" id="WP_308307873.1">
    <property type="nucleotide sequence ID" value="NZ_JAVSKO010000005.1"/>
</dbReference>
<dbReference type="Proteomes" id="UP001251948">
    <property type="component" value="Unassembled WGS sequence"/>
</dbReference>
<dbReference type="AlphaFoldDB" id="A0AAJ2JDK7"/>
<gene>
    <name evidence="1" type="ORF">ROV92_14025</name>
</gene>
<name>A0AAJ2JDK7_STEMA</name>
<protein>
    <submittedName>
        <fullName evidence="1">Uncharacterized protein</fullName>
    </submittedName>
</protein>
<sequence>MDDFVPVHNEDKLPYCGAMNDDVLRRITLDSFSIMAHKVSIEDFDAFTEATGRSWGAHVENRR</sequence>
<dbReference type="InterPro" id="IPR016187">
    <property type="entry name" value="CTDL_fold"/>
</dbReference>
<dbReference type="SUPFAM" id="SSF56436">
    <property type="entry name" value="C-type lectin-like"/>
    <property type="match status" value="1"/>
</dbReference>
<accession>A0AAJ2JDK7</accession>
<evidence type="ECO:0000313" key="1">
    <source>
        <dbReference type="EMBL" id="MDT3469097.1"/>
    </source>
</evidence>
<organism evidence="1 2">
    <name type="scientific">Stenotrophomonas maltophilia</name>
    <name type="common">Pseudomonas maltophilia</name>
    <name type="synonym">Xanthomonas maltophilia</name>
    <dbReference type="NCBI Taxonomy" id="40324"/>
    <lineage>
        <taxon>Bacteria</taxon>
        <taxon>Pseudomonadati</taxon>
        <taxon>Pseudomonadota</taxon>
        <taxon>Gammaproteobacteria</taxon>
        <taxon>Lysobacterales</taxon>
        <taxon>Lysobacteraceae</taxon>
        <taxon>Stenotrophomonas</taxon>
        <taxon>Stenotrophomonas maltophilia group</taxon>
    </lineage>
</organism>
<evidence type="ECO:0000313" key="2">
    <source>
        <dbReference type="Proteomes" id="UP001251948"/>
    </source>
</evidence>
<proteinExistence type="predicted"/>